<name>A0ABP6CMW2_9ACTN</name>
<accession>A0ABP6CMW2</accession>
<organism evidence="1 2">
    <name type="scientific">Streptomyces vastus</name>
    <dbReference type="NCBI Taxonomy" id="285451"/>
    <lineage>
        <taxon>Bacteria</taxon>
        <taxon>Bacillati</taxon>
        <taxon>Actinomycetota</taxon>
        <taxon>Actinomycetes</taxon>
        <taxon>Kitasatosporales</taxon>
        <taxon>Streptomycetaceae</taxon>
        <taxon>Streptomyces</taxon>
    </lineage>
</organism>
<proteinExistence type="predicted"/>
<evidence type="ECO:0000313" key="1">
    <source>
        <dbReference type="EMBL" id="GAA2619713.1"/>
    </source>
</evidence>
<dbReference type="RefSeq" id="WP_344386852.1">
    <property type="nucleotide sequence ID" value="NZ_BAAASJ010000002.1"/>
</dbReference>
<comment type="caution">
    <text evidence="1">The sequence shown here is derived from an EMBL/GenBank/DDBJ whole genome shotgun (WGS) entry which is preliminary data.</text>
</comment>
<protein>
    <submittedName>
        <fullName evidence="1">Uncharacterized protein</fullName>
    </submittedName>
</protein>
<keyword evidence="2" id="KW-1185">Reference proteome</keyword>
<gene>
    <name evidence="1" type="ORF">GCM10010307_02480</name>
</gene>
<sequence>MLATHAQRGPWRPYLDRLLTCALGAPAAASLCTDFVIFDGGAAKQFLADRGHLLRADERELLRGWLTMPLDVYECAPAGAAR</sequence>
<dbReference type="Proteomes" id="UP001500151">
    <property type="component" value="Unassembled WGS sequence"/>
</dbReference>
<dbReference type="EMBL" id="BAAASJ010000002">
    <property type="protein sequence ID" value="GAA2619713.1"/>
    <property type="molecule type" value="Genomic_DNA"/>
</dbReference>
<evidence type="ECO:0000313" key="2">
    <source>
        <dbReference type="Proteomes" id="UP001500151"/>
    </source>
</evidence>
<reference evidence="2" key="1">
    <citation type="journal article" date="2019" name="Int. J. Syst. Evol. Microbiol.">
        <title>The Global Catalogue of Microorganisms (GCM) 10K type strain sequencing project: providing services to taxonomists for standard genome sequencing and annotation.</title>
        <authorList>
            <consortium name="The Broad Institute Genomics Platform"/>
            <consortium name="The Broad Institute Genome Sequencing Center for Infectious Disease"/>
            <person name="Wu L."/>
            <person name="Ma J."/>
        </authorList>
    </citation>
    <scope>NUCLEOTIDE SEQUENCE [LARGE SCALE GENOMIC DNA]</scope>
    <source>
        <strain evidence="2">JCM 4524</strain>
    </source>
</reference>